<proteinExistence type="predicted"/>
<protein>
    <submittedName>
        <fullName evidence="2">Uncharacterized protein</fullName>
    </submittedName>
</protein>
<evidence type="ECO:0000313" key="2">
    <source>
        <dbReference type="EMBL" id="KAF2829434.1"/>
    </source>
</evidence>
<dbReference type="Proteomes" id="UP000799424">
    <property type="component" value="Unassembled WGS sequence"/>
</dbReference>
<feature type="transmembrane region" description="Helical" evidence="1">
    <location>
        <begin position="571"/>
        <end position="598"/>
    </location>
</feature>
<feature type="transmembrane region" description="Helical" evidence="1">
    <location>
        <begin position="108"/>
        <end position="132"/>
    </location>
</feature>
<accession>A0A6A7A9D7</accession>
<feature type="transmembrane region" description="Helical" evidence="1">
    <location>
        <begin position="35"/>
        <end position="60"/>
    </location>
</feature>
<keyword evidence="1" id="KW-0472">Membrane</keyword>
<gene>
    <name evidence="2" type="ORF">CC86DRAFT_454045</name>
</gene>
<evidence type="ECO:0000313" key="3">
    <source>
        <dbReference type="Proteomes" id="UP000799424"/>
    </source>
</evidence>
<organism evidence="2 3">
    <name type="scientific">Ophiobolus disseminans</name>
    <dbReference type="NCBI Taxonomy" id="1469910"/>
    <lineage>
        <taxon>Eukaryota</taxon>
        <taxon>Fungi</taxon>
        <taxon>Dikarya</taxon>
        <taxon>Ascomycota</taxon>
        <taxon>Pezizomycotina</taxon>
        <taxon>Dothideomycetes</taxon>
        <taxon>Pleosporomycetidae</taxon>
        <taxon>Pleosporales</taxon>
        <taxon>Pleosporineae</taxon>
        <taxon>Phaeosphaeriaceae</taxon>
        <taxon>Ophiobolus</taxon>
    </lineage>
</organism>
<keyword evidence="3" id="KW-1185">Reference proteome</keyword>
<name>A0A6A7A9D7_9PLEO</name>
<reference evidence="2" key="1">
    <citation type="journal article" date="2020" name="Stud. Mycol.">
        <title>101 Dothideomycetes genomes: a test case for predicting lifestyles and emergence of pathogens.</title>
        <authorList>
            <person name="Haridas S."/>
            <person name="Albert R."/>
            <person name="Binder M."/>
            <person name="Bloem J."/>
            <person name="Labutti K."/>
            <person name="Salamov A."/>
            <person name="Andreopoulos B."/>
            <person name="Baker S."/>
            <person name="Barry K."/>
            <person name="Bills G."/>
            <person name="Bluhm B."/>
            <person name="Cannon C."/>
            <person name="Castanera R."/>
            <person name="Culley D."/>
            <person name="Daum C."/>
            <person name="Ezra D."/>
            <person name="Gonzalez J."/>
            <person name="Henrissat B."/>
            <person name="Kuo A."/>
            <person name="Liang C."/>
            <person name="Lipzen A."/>
            <person name="Lutzoni F."/>
            <person name="Magnuson J."/>
            <person name="Mondo S."/>
            <person name="Nolan M."/>
            <person name="Ohm R."/>
            <person name="Pangilinan J."/>
            <person name="Park H.-J."/>
            <person name="Ramirez L."/>
            <person name="Alfaro M."/>
            <person name="Sun H."/>
            <person name="Tritt A."/>
            <person name="Yoshinaga Y."/>
            <person name="Zwiers L.-H."/>
            <person name="Turgeon B."/>
            <person name="Goodwin S."/>
            <person name="Spatafora J."/>
            <person name="Crous P."/>
            <person name="Grigoriev I."/>
        </authorList>
    </citation>
    <scope>NUCLEOTIDE SEQUENCE</scope>
    <source>
        <strain evidence="2">CBS 113818</strain>
    </source>
</reference>
<keyword evidence="1" id="KW-0812">Transmembrane</keyword>
<dbReference type="AlphaFoldDB" id="A0A6A7A9D7"/>
<dbReference type="EMBL" id="MU006221">
    <property type="protein sequence ID" value="KAF2829434.1"/>
    <property type="molecule type" value="Genomic_DNA"/>
</dbReference>
<keyword evidence="1" id="KW-1133">Transmembrane helix</keyword>
<sequence>MSELDDRYVYHGVWTNQKDGPIMGQTITTDVRTSIIIVALLAVMSTIGATHLWNLLLFALHQQRASGNPEDALFRQQQTLLRTLPAPGSFFTEAIKLWWIWRRKQGKVFLRCFLPALVSLLFAISTLTASVFSSAIVSSSDIEVLVDSPYCGFRNFTRYFLKPATGERNYVSTYEDIGEAYAKECYKASSASQSGCKRIFTQPRIPFTLEDAACPFAEKMCAVKGSSAIAMDSGLLDLNHHFGFNLGAKDGVKFRRKTTCSVMPVKDYVGIYNVSELPKVLSDGLLSQPRLEYPGEQVVATQLGGYVFAANGTNSVGLATKFQNITALTSLLFLNASTGRYQAAGIMTLANRDKVPFKKKAVYNYDPIPEIVRTDADVVLMVVSIGGVNHYEPVYDPLFAATREYRWSAESVLLYKADSPAGTMGCAVQYQACVNRPGQADSCTPLGPLSSNAWQEDFPEASSTQKLLLQLIGHASWGMDFGNLGTLNAASTLNRGIRQGLPDDQWKIEAREQESRVWAVLQILLADYAIGAQVTEPNAHGYVNPLSTAAEKGLCHAMRMKKSGGFANINVIGLALILALSSFFIIADLVVLRSLLYIPQLRRRLAPRIDRWVQDGVLQLQRRAYEAHMVGTWQDIELPIPTTVTLEKLPELPITSRPEYSKSDLELFEMRSRIGTSSTAATKVERPGFLEKKKSFAQSILAT</sequence>
<evidence type="ECO:0000256" key="1">
    <source>
        <dbReference type="SAM" id="Phobius"/>
    </source>
</evidence>
<dbReference type="OrthoDB" id="3540210at2759"/>